<protein>
    <submittedName>
        <fullName evidence="2">Uncharacterized protein</fullName>
    </submittedName>
</protein>
<evidence type="ECO:0000313" key="2">
    <source>
        <dbReference type="EMBL" id="KIH98385.1"/>
    </source>
</evidence>
<proteinExistence type="predicted"/>
<evidence type="ECO:0000313" key="3">
    <source>
        <dbReference type="Proteomes" id="UP000031675"/>
    </source>
</evidence>
<dbReference type="RefSeq" id="WP_040273707.1">
    <property type="nucleotide sequence ID" value="NZ_JROO01000026.1"/>
</dbReference>
<accession>A0A0C2JHM1</accession>
<dbReference type="AlphaFoldDB" id="A0A0C2JHM1"/>
<dbReference type="Proteomes" id="UP000031675">
    <property type="component" value="Unassembled WGS sequence"/>
</dbReference>
<name>A0A0C2JHM1_9ACTN</name>
<feature type="region of interest" description="Disordered" evidence="1">
    <location>
        <begin position="128"/>
        <end position="150"/>
    </location>
</feature>
<organism evidence="2 3">
    <name type="scientific">Streptomonospora alba</name>
    <dbReference type="NCBI Taxonomy" id="183763"/>
    <lineage>
        <taxon>Bacteria</taxon>
        <taxon>Bacillati</taxon>
        <taxon>Actinomycetota</taxon>
        <taxon>Actinomycetes</taxon>
        <taxon>Streptosporangiales</taxon>
        <taxon>Nocardiopsidaceae</taxon>
        <taxon>Streptomonospora</taxon>
    </lineage>
</organism>
<evidence type="ECO:0000256" key="1">
    <source>
        <dbReference type="SAM" id="MobiDB-lite"/>
    </source>
</evidence>
<dbReference type="OrthoDB" id="3436169at2"/>
<comment type="caution">
    <text evidence="2">The sequence shown here is derived from an EMBL/GenBank/DDBJ whole genome shotgun (WGS) entry which is preliminary data.</text>
</comment>
<sequence length="180" mass="19475">MLDPLIKRAGLPADASLAQVVDAVHRIPFGPPADRTAQATLDEWQGTSATKHELLAAALERGWPETRPRLVHRVHRCTPQDARERFGEEAAAALPESGMWDVHRYLLVESGGERVVLDVTFPSMPGWDGSSSMPVAAAEGTDHEAGPDADRELRVLEAAHCDPRLRDRFATALSASLASA</sequence>
<gene>
    <name evidence="2" type="ORF">LP52_13170</name>
</gene>
<feature type="compositionally biased region" description="Basic and acidic residues" evidence="1">
    <location>
        <begin position="140"/>
        <end position="150"/>
    </location>
</feature>
<keyword evidence="3" id="KW-1185">Reference proteome</keyword>
<reference evidence="3" key="1">
    <citation type="journal article" date="2015" name="Chem. Biol.">
        <title>Structure, bioactivity, and resistance mechanism of streptomonomicin, an unusual lasso Peptide from an understudied halophilic actinomycete.</title>
        <authorList>
            <person name="Metelev M."/>
            <person name="Tietz J.I."/>
            <person name="Melby J.O."/>
            <person name="Blair P.M."/>
            <person name="Zhu L."/>
            <person name="Livnat I."/>
            <person name="Severinov K."/>
            <person name="Mitchell D.A."/>
        </authorList>
    </citation>
    <scope>NUCLEOTIDE SEQUENCE [LARGE SCALE GENOMIC DNA]</scope>
    <source>
        <strain evidence="3">YIM 90003</strain>
    </source>
</reference>
<dbReference type="EMBL" id="JROO01000026">
    <property type="protein sequence ID" value="KIH98385.1"/>
    <property type="molecule type" value="Genomic_DNA"/>
</dbReference>